<dbReference type="AlphaFoldDB" id="A0A238VVG0"/>
<reference evidence="2" key="1">
    <citation type="submission" date="2017-06" db="EMBL/GenBank/DDBJ databases">
        <authorList>
            <person name="Varghese N."/>
            <person name="Submissions S."/>
        </authorList>
    </citation>
    <scope>NUCLEOTIDE SEQUENCE [LARGE SCALE GENOMIC DNA]</scope>
    <source>
        <strain evidence="2">DSM 44485</strain>
    </source>
</reference>
<evidence type="ECO:0000313" key="2">
    <source>
        <dbReference type="Proteomes" id="UP000198420"/>
    </source>
</evidence>
<organism evidence="1 2">
    <name type="scientific">Actinomadura mexicana</name>
    <dbReference type="NCBI Taxonomy" id="134959"/>
    <lineage>
        <taxon>Bacteria</taxon>
        <taxon>Bacillati</taxon>
        <taxon>Actinomycetota</taxon>
        <taxon>Actinomycetes</taxon>
        <taxon>Streptosporangiales</taxon>
        <taxon>Thermomonosporaceae</taxon>
        <taxon>Actinomadura</taxon>
    </lineage>
</organism>
<dbReference type="OrthoDB" id="3466323at2"/>
<name>A0A238VVG0_9ACTN</name>
<proteinExistence type="predicted"/>
<protein>
    <submittedName>
        <fullName evidence="1">Uncharacterized protein</fullName>
    </submittedName>
</protein>
<sequence>MTDETKAPSTARNDEETTRLATNLYEHVRQLNHATAGPPSLTLPATAYTILGNLSATTYGLDQLLEQINRFFLRELQADRLGHDRGEDLAIVLDRHGRTLAEARPLLQALCSALSDAQSTINAVHFRPTHRGAASLTTQDNTYEDDAGVRAAANDFPSPITDPTLLVPPAVSERSVPLDSCRAHTQEA</sequence>
<keyword evidence="2" id="KW-1185">Reference proteome</keyword>
<dbReference type="Proteomes" id="UP000198420">
    <property type="component" value="Unassembled WGS sequence"/>
</dbReference>
<accession>A0A238VVG0</accession>
<dbReference type="EMBL" id="FZNP01000002">
    <property type="protein sequence ID" value="SNR38266.1"/>
    <property type="molecule type" value="Genomic_DNA"/>
</dbReference>
<gene>
    <name evidence="1" type="ORF">SAMN06265355_102429</name>
</gene>
<evidence type="ECO:0000313" key="1">
    <source>
        <dbReference type="EMBL" id="SNR38266.1"/>
    </source>
</evidence>
<dbReference type="RefSeq" id="WP_089310672.1">
    <property type="nucleotide sequence ID" value="NZ_FZNP01000002.1"/>
</dbReference>